<comment type="caution">
    <text evidence="1">The sequence shown here is derived from an EMBL/GenBank/DDBJ whole genome shotgun (WGS) entry which is preliminary data.</text>
</comment>
<accession>A0A226D475</accession>
<keyword evidence="2" id="KW-1185">Reference proteome</keyword>
<gene>
    <name evidence="1" type="ORF">Fcan01_24831</name>
</gene>
<sequence length="264" mass="30147">MGPKIDPKELHAVKIVCQPIMTYKTILDQLQNEKTVISNGTISKIKDSVEKRNQARNLMVPHSSNACSPNCKKPDARCLRKERVVSTFYSETFLKFPKIRRFFIDSWLTDGYISLWPTNLRNLFLYLTQSSYLIFSLAGFICLCVTWGGNDVELFCLLNFVGLEMQLISVEIVQEINTEQDVVSDAIYFDRNYLQYCPAVGWKISDIYFYRSNQCQASTVGYPQVWDTWVSLVHKNAGLVVSVAVTLFTAFFCDFDSEIGAENG</sequence>
<evidence type="ECO:0000313" key="1">
    <source>
        <dbReference type="EMBL" id="OXA40365.1"/>
    </source>
</evidence>
<dbReference type="AlphaFoldDB" id="A0A226D475"/>
<organism evidence="1 2">
    <name type="scientific">Folsomia candida</name>
    <name type="common">Springtail</name>
    <dbReference type="NCBI Taxonomy" id="158441"/>
    <lineage>
        <taxon>Eukaryota</taxon>
        <taxon>Metazoa</taxon>
        <taxon>Ecdysozoa</taxon>
        <taxon>Arthropoda</taxon>
        <taxon>Hexapoda</taxon>
        <taxon>Collembola</taxon>
        <taxon>Entomobryomorpha</taxon>
        <taxon>Isotomoidea</taxon>
        <taxon>Isotomidae</taxon>
        <taxon>Proisotominae</taxon>
        <taxon>Folsomia</taxon>
    </lineage>
</organism>
<name>A0A226D475_FOLCA</name>
<proteinExistence type="predicted"/>
<protein>
    <submittedName>
        <fullName evidence="1">Uncharacterized protein</fullName>
    </submittedName>
</protein>
<dbReference type="Proteomes" id="UP000198287">
    <property type="component" value="Unassembled WGS sequence"/>
</dbReference>
<reference evidence="1 2" key="1">
    <citation type="submission" date="2015-12" db="EMBL/GenBank/DDBJ databases">
        <title>The genome of Folsomia candida.</title>
        <authorList>
            <person name="Faddeeva A."/>
            <person name="Derks M.F."/>
            <person name="Anvar Y."/>
            <person name="Smit S."/>
            <person name="Van Straalen N."/>
            <person name="Roelofs D."/>
        </authorList>
    </citation>
    <scope>NUCLEOTIDE SEQUENCE [LARGE SCALE GENOMIC DNA]</scope>
    <source>
        <strain evidence="1 2">VU population</strain>
        <tissue evidence="1">Whole body</tissue>
    </source>
</reference>
<evidence type="ECO:0000313" key="2">
    <source>
        <dbReference type="Proteomes" id="UP000198287"/>
    </source>
</evidence>
<dbReference type="EMBL" id="LNIX01000034">
    <property type="protein sequence ID" value="OXA40365.1"/>
    <property type="molecule type" value="Genomic_DNA"/>
</dbReference>